<keyword evidence="2 4" id="KW-0647">Proteasome</keyword>
<dbReference type="SUPFAM" id="SSF48452">
    <property type="entry name" value="TPR-like"/>
    <property type="match status" value="1"/>
</dbReference>
<dbReference type="GO" id="GO:0005198">
    <property type="term" value="F:structural molecule activity"/>
    <property type="evidence" value="ECO:0007669"/>
    <property type="project" value="EnsemblFungi"/>
</dbReference>
<dbReference type="STRING" id="644223.C4R6E6"/>
<dbReference type="Pfam" id="PF01399">
    <property type="entry name" value="PCI"/>
    <property type="match status" value="1"/>
</dbReference>
<dbReference type="InterPro" id="IPR040780">
    <property type="entry name" value="Rpn6_C_helix"/>
</dbReference>
<name>C4R6E6_KOMPG</name>
<dbReference type="SMR" id="C4R6E6"/>
<dbReference type="GO" id="GO:0043161">
    <property type="term" value="P:proteasome-mediated ubiquitin-dependent protein catabolic process"/>
    <property type="evidence" value="ECO:0007669"/>
    <property type="project" value="EnsemblFungi"/>
</dbReference>
<feature type="domain" description="PCI" evidence="3">
    <location>
        <begin position="235"/>
        <end position="405"/>
    </location>
</feature>
<dbReference type="eggNOG" id="KOG1463">
    <property type="taxonomic scope" value="Eukaryota"/>
</dbReference>
<dbReference type="SMART" id="SM00088">
    <property type="entry name" value="PINT"/>
    <property type="match status" value="1"/>
</dbReference>
<dbReference type="InterPro" id="IPR050871">
    <property type="entry name" value="26S_Proteasome/COP9_Components"/>
</dbReference>
<dbReference type="AlphaFoldDB" id="C4R6E6"/>
<dbReference type="PANTHER" id="PTHR10678">
    <property type="entry name" value="26S PROTEASOME NON-ATPASE REGULATORY SUBUNIT 11/COP9 SIGNALOSOME COMPLEX SUBUNIT 2"/>
    <property type="match status" value="1"/>
</dbReference>
<evidence type="ECO:0000313" key="4">
    <source>
        <dbReference type="EMBL" id="CAY71132.1"/>
    </source>
</evidence>
<dbReference type="Proteomes" id="UP000000314">
    <property type="component" value="Chromosome 3"/>
</dbReference>
<organism evidence="4 5">
    <name type="scientific">Komagataella phaffii (strain GS115 / ATCC 20864)</name>
    <name type="common">Yeast</name>
    <name type="synonym">Pichia pastoris</name>
    <dbReference type="NCBI Taxonomy" id="644223"/>
    <lineage>
        <taxon>Eukaryota</taxon>
        <taxon>Fungi</taxon>
        <taxon>Dikarya</taxon>
        <taxon>Ascomycota</taxon>
        <taxon>Saccharomycotina</taxon>
        <taxon>Pichiomycetes</taxon>
        <taxon>Pichiales</taxon>
        <taxon>Pichiaceae</taxon>
        <taxon>Komagataella</taxon>
    </lineage>
</organism>
<dbReference type="RefSeq" id="XP_002493311.1">
    <property type="nucleotide sequence ID" value="XM_002493266.1"/>
</dbReference>
<dbReference type="Pfam" id="PF18503">
    <property type="entry name" value="RPN6_C_helix"/>
    <property type="match status" value="1"/>
</dbReference>
<dbReference type="Pfam" id="PF18055">
    <property type="entry name" value="RPN6_N"/>
    <property type="match status" value="1"/>
</dbReference>
<evidence type="ECO:0000259" key="3">
    <source>
        <dbReference type="PROSITE" id="PS50250"/>
    </source>
</evidence>
<dbReference type="InterPro" id="IPR040773">
    <property type="entry name" value="Rpn6_N"/>
</dbReference>
<dbReference type="GO" id="GO:0008541">
    <property type="term" value="C:proteasome regulatory particle, lid subcomplex"/>
    <property type="evidence" value="ECO:0007669"/>
    <property type="project" value="EnsemblFungi"/>
</dbReference>
<dbReference type="Gene3D" id="1.25.40.570">
    <property type="match status" value="1"/>
</dbReference>
<proteinExistence type="inferred from homology"/>
<dbReference type="GO" id="GO:0034515">
    <property type="term" value="C:proteasome storage granule"/>
    <property type="evidence" value="ECO:0007669"/>
    <property type="project" value="EnsemblFungi"/>
</dbReference>
<sequence length="435" mass="49825">MFFLRNLASMSTPPIEEARKALESGDFSNAEKIYQEILLVKNGESQSSSSKEQLVQKQEQSILELGQLYKDHNKKQELVNLIPKSRAIMGSFAKSKTAKITKHLIDLVESLPDSLDLSIEITKDCIAWAVEEKRSFLRQSLQLRLASLYYRKTSFLDSIAIIDKLLKEFKRLDDKSSLVEVQLLEAKNYLSLKNFAKSRACLTSARTSANSIYCPTQLQAELDLMSGILHAEDKDFKTAFSYFYESLENFALHDDESKSIIVLKYMLLSKIMLNLVDDVVQLLKNKTISKYTNNRDIEAIREVSKAHDNRSLREFEECLRIYNQELAQDPIVKSHIMDLYNSLFEQNLLKLIEPYSVVEVSYLAQQIGLSTKVVENKLGQMILDKVFFGVLDQGNGWLIIYEESQADKSYEISLDLIKNMSKAVDLLYERASTLN</sequence>
<dbReference type="InParanoid" id="C4R6E6"/>
<dbReference type="InterPro" id="IPR000717">
    <property type="entry name" value="PCI_dom"/>
</dbReference>
<dbReference type="SMART" id="SM00753">
    <property type="entry name" value="PAM"/>
    <property type="match status" value="1"/>
</dbReference>
<dbReference type="PROSITE" id="PS50250">
    <property type="entry name" value="PCI"/>
    <property type="match status" value="1"/>
</dbReference>
<dbReference type="OrthoDB" id="1418352at2759"/>
<dbReference type="InterPro" id="IPR011990">
    <property type="entry name" value="TPR-like_helical_dom_sf"/>
</dbReference>
<evidence type="ECO:0000313" key="5">
    <source>
        <dbReference type="Proteomes" id="UP000000314"/>
    </source>
</evidence>
<reference evidence="4 5" key="1">
    <citation type="journal article" date="2009" name="Nat. Biotechnol.">
        <title>Genome sequence of the recombinant protein production host Pichia pastoris.</title>
        <authorList>
            <person name="De Schutter K."/>
            <person name="Lin Y.C."/>
            <person name="Tiels P."/>
            <person name="Van Hecke A."/>
            <person name="Glinka S."/>
            <person name="Weber-Lehmann J."/>
            <person name="Rouze P."/>
            <person name="Van de Peer Y."/>
            <person name="Callewaert N."/>
        </authorList>
    </citation>
    <scope>NUCLEOTIDE SEQUENCE [LARGE SCALE GENOMIC DNA]</scope>
    <source>
        <strain evidence="5">GS115 / ATCC 20864</strain>
    </source>
</reference>
<evidence type="ECO:0000256" key="1">
    <source>
        <dbReference type="ARBA" id="ARBA00007454"/>
    </source>
</evidence>
<accession>C4R6E6</accession>
<dbReference type="GO" id="GO:0043248">
    <property type="term" value="P:proteasome assembly"/>
    <property type="evidence" value="ECO:0007669"/>
    <property type="project" value="EnsemblFungi"/>
</dbReference>
<dbReference type="OMA" id="ESKIYHA"/>
<dbReference type="SUPFAM" id="SSF46785">
    <property type="entry name" value="Winged helix' DNA-binding domain"/>
    <property type="match status" value="1"/>
</dbReference>
<comment type="similarity">
    <text evidence="1">Belongs to the proteasome subunit S9 family.</text>
</comment>
<dbReference type="KEGG" id="ppa:PAS_chr3_1069"/>
<dbReference type="EMBL" id="FN392321">
    <property type="protein sequence ID" value="CAY71132.1"/>
    <property type="molecule type" value="Genomic_DNA"/>
</dbReference>
<evidence type="ECO:0000256" key="2">
    <source>
        <dbReference type="ARBA" id="ARBA00022942"/>
    </source>
</evidence>
<keyword evidence="5" id="KW-1185">Reference proteome</keyword>
<dbReference type="InterPro" id="IPR036390">
    <property type="entry name" value="WH_DNA-bd_sf"/>
</dbReference>
<protein>
    <submittedName>
        <fullName evidence="4">Essential, non-ATPase regulatory subunit of the 26S proteasome lid</fullName>
    </submittedName>
</protein>
<gene>
    <name evidence="4" type="ordered locus">PAS_chr3_1069</name>
</gene>
<dbReference type="GeneID" id="8199687"/>
<dbReference type="HOGENOM" id="CLU_029573_2_1_1"/>
<dbReference type="FunCoup" id="C4R6E6">
    <property type="interactions" value="1190"/>
</dbReference>